<comment type="caution">
    <text evidence="3">The sequence shown here is derived from an EMBL/GenBank/DDBJ whole genome shotgun (WGS) entry which is preliminary data.</text>
</comment>
<feature type="transmembrane region" description="Helical" evidence="1">
    <location>
        <begin position="71"/>
        <end position="91"/>
    </location>
</feature>
<feature type="transmembrane region" description="Helical" evidence="1">
    <location>
        <begin position="180"/>
        <end position="204"/>
    </location>
</feature>
<evidence type="ECO:0000313" key="4">
    <source>
        <dbReference type="Proteomes" id="UP000034112"/>
    </source>
</evidence>
<feature type="transmembrane region" description="Helical" evidence="1">
    <location>
        <begin position="103"/>
        <end position="130"/>
    </location>
</feature>
<dbReference type="PANTHER" id="PTHR42109">
    <property type="entry name" value="UNPLACED GENOMIC SCAFFOLD UM_SCAF_CONTIG_1.265, WHOLE GENOME SHOTGUN SEQUENCE"/>
    <property type="match status" value="1"/>
</dbReference>
<evidence type="ECO:0000313" key="3">
    <source>
        <dbReference type="EMBL" id="KKO97235.1"/>
    </source>
</evidence>
<dbReference type="OMA" id="MMCFAYE"/>
<feature type="transmembrane region" description="Helical" evidence="1">
    <location>
        <begin position="224"/>
        <end position="241"/>
    </location>
</feature>
<keyword evidence="1" id="KW-1133">Transmembrane helix</keyword>
<sequence length="302" mass="32968">MAHVTLTDGLAIWELIYYVVALICSIFVSYRQGLSRSSGWIFLTIFSTMRVIGYSAQIATITATSDTAETVATIAGFLGLSPLLLATLGVLSRVYFDLLKRPFNFVFSLFITKIVQVPAVIALILCIVGATSANTPADITNQDTVKAGVVVYLVVFVLLILLTMGAYSARCMTERRGESILLHVVAFSLPLLLIRIINSLLLVFSAHFQTSAAEASTSAVLTELFMARIEEMILVLLYLYAGLTQKVVPEREDDSRTDKEKLAYRAARGDFGGGKLGAVSLIVAFASARFSREKHEEVHSPQ</sequence>
<dbReference type="OrthoDB" id="2560628at2759"/>
<dbReference type="AlphaFoldDB" id="A0A0F9WVR4"/>
<feature type="transmembrane region" description="Helical" evidence="1">
    <location>
        <begin position="12"/>
        <end position="28"/>
    </location>
</feature>
<dbReference type="Pfam" id="PF24800">
    <property type="entry name" value="DUF7702"/>
    <property type="match status" value="1"/>
</dbReference>
<feature type="transmembrane region" description="Helical" evidence="1">
    <location>
        <begin position="150"/>
        <end position="168"/>
    </location>
</feature>
<keyword evidence="1" id="KW-0812">Transmembrane</keyword>
<feature type="transmembrane region" description="Helical" evidence="1">
    <location>
        <begin position="40"/>
        <end position="59"/>
    </location>
</feature>
<organism evidence="3 4">
    <name type="scientific">Trichoderma harzianum</name>
    <name type="common">Hypocrea lixii</name>
    <dbReference type="NCBI Taxonomy" id="5544"/>
    <lineage>
        <taxon>Eukaryota</taxon>
        <taxon>Fungi</taxon>
        <taxon>Dikarya</taxon>
        <taxon>Ascomycota</taxon>
        <taxon>Pezizomycotina</taxon>
        <taxon>Sordariomycetes</taxon>
        <taxon>Hypocreomycetidae</taxon>
        <taxon>Hypocreales</taxon>
        <taxon>Hypocreaceae</taxon>
        <taxon>Trichoderma</taxon>
    </lineage>
</organism>
<name>A0A0F9WVR4_TRIHA</name>
<dbReference type="EMBL" id="JOKZ01000605">
    <property type="protein sequence ID" value="KKO97235.1"/>
    <property type="molecule type" value="Genomic_DNA"/>
</dbReference>
<accession>A0A0F9WVR4</accession>
<dbReference type="PANTHER" id="PTHR42109:SF2">
    <property type="entry name" value="INTEGRAL MEMBRANE PROTEIN"/>
    <property type="match status" value="1"/>
</dbReference>
<proteinExistence type="predicted"/>
<dbReference type="Proteomes" id="UP000034112">
    <property type="component" value="Unassembled WGS sequence"/>
</dbReference>
<reference evidence="4" key="1">
    <citation type="journal article" date="2015" name="Genome Announc.">
        <title>Draft whole-genome sequence of the biocontrol agent Trichoderma harzianum T6776.</title>
        <authorList>
            <person name="Baroncelli R."/>
            <person name="Piaggeschi G."/>
            <person name="Fiorini L."/>
            <person name="Bertolini E."/>
            <person name="Zapparata A."/>
            <person name="Pe M.E."/>
            <person name="Sarrocco S."/>
            <person name="Vannacci G."/>
        </authorList>
    </citation>
    <scope>NUCLEOTIDE SEQUENCE [LARGE SCALE GENOMIC DNA]</scope>
    <source>
        <strain evidence="4">T6776</strain>
    </source>
</reference>
<keyword evidence="1" id="KW-0472">Membrane</keyword>
<evidence type="ECO:0000259" key="2">
    <source>
        <dbReference type="Pfam" id="PF24800"/>
    </source>
</evidence>
<protein>
    <recommendedName>
        <fullName evidence="2">DUF7702 domain-containing protein</fullName>
    </recommendedName>
</protein>
<gene>
    <name evidence="3" type="ORF">THAR02_10660</name>
</gene>
<evidence type="ECO:0000256" key="1">
    <source>
        <dbReference type="SAM" id="Phobius"/>
    </source>
</evidence>
<feature type="domain" description="DUF7702" evidence="2">
    <location>
        <begin position="4"/>
        <end position="247"/>
    </location>
</feature>
<dbReference type="InterPro" id="IPR056119">
    <property type="entry name" value="DUF7702"/>
</dbReference>